<evidence type="ECO:0000313" key="1">
    <source>
        <dbReference type="EMBL" id="MBB6063138.1"/>
    </source>
</evidence>
<proteinExistence type="predicted"/>
<sequence>MEKELDVLLKIDKEDVHLLSYILESEDNLANIRKYENQILRIITTSSLLDEVMKILNSLKEKIKFEIIEIKENSGSAG</sequence>
<dbReference type="Proteomes" id="UP000555828">
    <property type="component" value="Unassembled WGS sequence"/>
</dbReference>
<dbReference type="InterPro" id="IPR032587">
    <property type="entry name" value="DUF4911"/>
</dbReference>
<name>A0A841GTH8_9BACT</name>
<organism evidence="1 2">
    <name type="scientific">Thermosipho japonicus</name>
    <dbReference type="NCBI Taxonomy" id="90323"/>
    <lineage>
        <taxon>Bacteria</taxon>
        <taxon>Thermotogati</taxon>
        <taxon>Thermotogota</taxon>
        <taxon>Thermotogae</taxon>
        <taxon>Thermotogales</taxon>
        <taxon>Fervidobacteriaceae</taxon>
        <taxon>Thermosipho</taxon>
    </lineage>
</organism>
<dbReference type="AlphaFoldDB" id="A0A841GTH8"/>
<keyword evidence="2" id="KW-1185">Reference proteome</keyword>
<accession>A0A841GTH8</accession>
<protein>
    <recommendedName>
        <fullName evidence="3">DUF4911 domain-containing protein</fullName>
    </recommendedName>
</protein>
<evidence type="ECO:0000313" key="2">
    <source>
        <dbReference type="Proteomes" id="UP000555828"/>
    </source>
</evidence>
<evidence type="ECO:0008006" key="3">
    <source>
        <dbReference type="Google" id="ProtNLM"/>
    </source>
</evidence>
<gene>
    <name evidence="1" type="ORF">HNP65_001601</name>
</gene>
<reference evidence="1 2" key="1">
    <citation type="submission" date="2020-08" db="EMBL/GenBank/DDBJ databases">
        <title>Genomic Encyclopedia of Type Strains, Phase IV (KMG-IV): sequencing the most valuable type-strain genomes for metagenomic binning, comparative biology and taxonomic classification.</title>
        <authorList>
            <person name="Goeker M."/>
        </authorList>
    </citation>
    <scope>NUCLEOTIDE SEQUENCE [LARGE SCALE GENOMIC DNA]</scope>
    <source>
        <strain evidence="1 2">DSM 13481</strain>
    </source>
</reference>
<dbReference type="EMBL" id="JACHEX010000004">
    <property type="protein sequence ID" value="MBB6063138.1"/>
    <property type="molecule type" value="Genomic_DNA"/>
</dbReference>
<comment type="caution">
    <text evidence="1">The sequence shown here is derived from an EMBL/GenBank/DDBJ whole genome shotgun (WGS) entry which is preliminary data.</text>
</comment>
<dbReference type="Pfam" id="PF16256">
    <property type="entry name" value="DUF4911"/>
    <property type="match status" value="1"/>
</dbReference>